<evidence type="ECO:0000259" key="4">
    <source>
        <dbReference type="Pfam" id="PF25984"/>
    </source>
</evidence>
<dbReference type="Gene3D" id="2.40.50.100">
    <property type="match status" value="1"/>
</dbReference>
<evidence type="ECO:0000256" key="1">
    <source>
        <dbReference type="ARBA" id="ARBA00004196"/>
    </source>
</evidence>
<keyword evidence="2" id="KW-0175">Coiled coil</keyword>
<dbReference type="InterPro" id="IPR011053">
    <property type="entry name" value="Single_hybrid_motif"/>
</dbReference>
<dbReference type="GO" id="GO:0030313">
    <property type="term" value="C:cell envelope"/>
    <property type="evidence" value="ECO:0007669"/>
    <property type="project" value="UniProtKB-SubCell"/>
</dbReference>
<evidence type="ECO:0000256" key="2">
    <source>
        <dbReference type="ARBA" id="ARBA00023054"/>
    </source>
</evidence>
<gene>
    <name evidence="5" type="ORF">ELS82_17850</name>
</gene>
<dbReference type="EMBL" id="SATR01000031">
    <property type="protein sequence ID" value="TFH90302.1"/>
    <property type="molecule type" value="Genomic_DNA"/>
</dbReference>
<feature type="domain" description="YknX-like barrel-sandwich hybrid" evidence="4">
    <location>
        <begin position="101"/>
        <end position="160"/>
    </location>
</feature>
<dbReference type="PANTHER" id="PTHR32347">
    <property type="entry name" value="EFFLUX SYSTEM COMPONENT YKNX-RELATED"/>
    <property type="match status" value="1"/>
</dbReference>
<keyword evidence="3" id="KW-1133">Transmembrane helix</keyword>
<comment type="caution">
    <text evidence="5">The sequence shown here is derived from an EMBL/GenBank/DDBJ whole genome shotgun (WGS) entry which is preliminary data.</text>
</comment>
<organism evidence="5 6">
    <name type="scientific">Vibrio ouci</name>
    <dbReference type="NCBI Taxonomy" id="2499078"/>
    <lineage>
        <taxon>Bacteria</taxon>
        <taxon>Pseudomonadati</taxon>
        <taxon>Pseudomonadota</taxon>
        <taxon>Gammaproteobacteria</taxon>
        <taxon>Vibrionales</taxon>
        <taxon>Vibrionaceae</taxon>
        <taxon>Vibrio</taxon>
    </lineage>
</organism>
<name>A0A4Y8WBK8_9VIBR</name>
<dbReference type="OrthoDB" id="9775513at2"/>
<comment type="subcellular location">
    <subcellularLocation>
        <location evidence="1">Cell envelope</location>
    </subcellularLocation>
</comment>
<dbReference type="SUPFAM" id="SSF51230">
    <property type="entry name" value="Single hybrid motif"/>
    <property type="match status" value="1"/>
</dbReference>
<dbReference type="Proteomes" id="UP000297753">
    <property type="component" value="Unassembled WGS sequence"/>
</dbReference>
<protein>
    <submittedName>
        <fullName evidence="5">HlyD family efflux transporter periplasmic adaptor subunit</fullName>
    </submittedName>
</protein>
<dbReference type="AlphaFoldDB" id="A0A4Y8WBK8"/>
<accession>A0A4Y8WBK8</accession>
<feature type="transmembrane region" description="Helical" evidence="3">
    <location>
        <begin position="12"/>
        <end position="36"/>
    </location>
</feature>
<evidence type="ECO:0000256" key="3">
    <source>
        <dbReference type="SAM" id="Phobius"/>
    </source>
</evidence>
<keyword evidence="3" id="KW-0812">Transmembrane</keyword>
<dbReference type="Gene3D" id="2.40.30.170">
    <property type="match status" value="1"/>
</dbReference>
<dbReference type="InterPro" id="IPR050465">
    <property type="entry name" value="UPF0194_transport"/>
</dbReference>
<proteinExistence type="predicted"/>
<evidence type="ECO:0000313" key="5">
    <source>
        <dbReference type="EMBL" id="TFH90302.1"/>
    </source>
</evidence>
<dbReference type="Pfam" id="PF25984">
    <property type="entry name" value="BSH_YknX"/>
    <property type="match status" value="1"/>
</dbReference>
<keyword evidence="6" id="KW-1185">Reference proteome</keyword>
<dbReference type="InterPro" id="IPR058639">
    <property type="entry name" value="BSH_YknX-like"/>
</dbReference>
<keyword evidence="3" id="KW-0472">Membrane</keyword>
<reference evidence="5 6" key="1">
    <citation type="submission" date="2019-01" db="EMBL/GenBank/DDBJ databases">
        <title>Vibrio BEI176 sp. nov, a marine bacterium isolated from China: eastern marignal seas.</title>
        <authorList>
            <person name="Li B."/>
        </authorList>
    </citation>
    <scope>NUCLEOTIDE SEQUENCE [LARGE SCALE GENOMIC DNA]</scope>
    <source>
        <strain evidence="5 6">BEI176</strain>
    </source>
</reference>
<sequence>MSKSSTRKCASILTAMGPLTLITIFTFVYGTLAYLNRGSKSSTQSDKIARLFVRLGLIFLFLLTPSYSGKNERQISVIAKTLRFDITLPGKVIAPHIYPLPTPDNGRLSAIHVQKGQRVTRGDPLFEIETFPTVDSPDSKRPTPRKTIYSPMTGLVLSIPFQISDWVKSSSSVRDADIIMRLAAPGPMVFEGYVSGTDSARIKLGTEVIVTLVAYPKQPISGRVSFIASVSESTIGPVSASGRSGRFNRLFKLRVHLNDEHNDIVWRSGVCDQIENAGALFGMFFDQSMFSLRY</sequence>
<evidence type="ECO:0000313" key="6">
    <source>
        <dbReference type="Proteomes" id="UP000297753"/>
    </source>
</evidence>
<feature type="transmembrane region" description="Helical" evidence="3">
    <location>
        <begin position="48"/>
        <end position="67"/>
    </location>
</feature>